<dbReference type="EMBL" id="CP027062">
    <property type="protein sequence ID" value="AVI52002.1"/>
    <property type="molecule type" value="Genomic_DNA"/>
</dbReference>
<evidence type="ECO:0000256" key="2">
    <source>
        <dbReference type="ARBA" id="ARBA00005811"/>
    </source>
</evidence>
<organism evidence="8 9">
    <name type="scientific">Pukyongia salina</name>
    <dbReference type="NCBI Taxonomy" id="2094025"/>
    <lineage>
        <taxon>Bacteria</taxon>
        <taxon>Pseudomonadati</taxon>
        <taxon>Bacteroidota</taxon>
        <taxon>Flavobacteriia</taxon>
        <taxon>Flavobacteriales</taxon>
        <taxon>Flavobacteriaceae</taxon>
        <taxon>Pukyongia</taxon>
    </lineage>
</organism>
<keyword evidence="4 7" id="KW-0812">Transmembrane</keyword>
<keyword evidence="7" id="KW-0653">Protein transport</keyword>
<evidence type="ECO:0000256" key="4">
    <source>
        <dbReference type="ARBA" id="ARBA00022692"/>
    </source>
</evidence>
<reference evidence="8 9" key="1">
    <citation type="submission" date="2018-02" db="EMBL/GenBank/DDBJ databases">
        <title>Genomic analysis of the strain RR4-38 isolated from a seawater recirculating aquaculture system.</title>
        <authorList>
            <person name="Kim Y.-S."/>
            <person name="Jang Y.H."/>
            <person name="Kim K.-H."/>
        </authorList>
    </citation>
    <scope>NUCLEOTIDE SEQUENCE [LARGE SCALE GENOMIC DNA]</scope>
    <source>
        <strain evidence="8 9">RR4-38</strain>
    </source>
</reference>
<dbReference type="RefSeq" id="WP_105217242.1">
    <property type="nucleotide sequence ID" value="NZ_CP027062.1"/>
</dbReference>
<sequence length="185" mass="20797">MPNRRKLPTVHAGSMADIAFLLLIFFLVTTTIAKDKGIARKLPKKCPPGQVCSLPIQERNVLRLFLNDTGELLVNDEIIPVSQLKEKLIEFIDNNGDGSCHYCNGLGSLHYSENPKKAVISLSTDRLAAYSEFIRVQDEITKAYLDLREKYVLDLLKKTVAELSESELEEVKTAYPFLISEAEIN</sequence>
<keyword evidence="3" id="KW-1003">Cell membrane</keyword>
<dbReference type="Pfam" id="PF02472">
    <property type="entry name" value="ExbD"/>
    <property type="match status" value="1"/>
</dbReference>
<dbReference type="PANTHER" id="PTHR30558:SF3">
    <property type="entry name" value="BIOPOLYMER TRANSPORT PROTEIN EXBD-RELATED"/>
    <property type="match status" value="1"/>
</dbReference>
<dbReference type="OrthoDB" id="9801500at2"/>
<evidence type="ECO:0000313" key="9">
    <source>
        <dbReference type="Proteomes" id="UP000238442"/>
    </source>
</evidence>
<evidence type="ECO:0000313" key="8">
    <source>
        <dbReference type="EMBL" id="AVI52002.1"/>
    </source>
</evidence>
<evidence type="ECO:0000256" key="7">
    <source>
        <dbReference type="RuleBase" id="RU003879"/>
    </source>
</evidence>
<comment type="subcellular location">
    <subcellularLocation>
        <location evidence="1">Cell membrane</location>
        <topology evidence="1">Single-pass membrane protein</topology>
    </subcellularLocation>
    <subcellularLocation>
        <location evidence="7">Cell membrane</location>
        <topology evidence="7">Single-pass type II membrane protein</topology>
    </subcellularLocation>
</comment>
<keyword evidence="7" id="KW-0813">Transport</keyword>
<proteinExistence type="inferred from homology"/>
<dbReference type="GO" id="GO:0005886">
    <property type="term" value="C:plasma membrane"/>
    <property type="evidence" value="ECO:0007669"/>
    <property type="project" value="UniProtKB-SubCell"/>
</dbReference>
<dbReference type="Proteomes" id="UP000238442">
    <property type="component" value="Chromosome"/>
</dbReference>
<evidence type="ECO:0000256" key="6">
    <source>
        <dbReference type="ARBA" id="ARBA00023136"/>
    </source>
</evidence>
<name>A0A2S0HZB7_9FLAO</name>
<dbReference type="GO" id="GO:0015031">
    <property type="term" value="P:protein transport"/>
    <property type="evidence" value="ECO:0007669"/>
    <property type="project" value="UniProtKB-KW"/>
</dbReference>
<dbReference type="GO" id="GO:0022857">
    <property type="term" value="F:transmembrane transporter activity"/>
    <property type="evidence" value="ECO:0007669"/>
    <property type="project" value="InterPro"/>
</dbReference>
<dbReference type="PANTHER" id="PTHR30558">
    <property type="entry name" value="EXBD MEMBRANE COMPONENT OF PMF-DRIVEN MACROMOLECULE IMPORT SYSTEM"/>
    <property type="match status" value="1"/>
</dbReference>
<evidence type="ECO:0000256" key="1">
    <source>
        <dbReference type="ARBA" id="ARBA00004162"/>
    </source>
</evidence>
<evidence type="ECO:0000256" key="5">
    <source>
        <dbReference type="ARBA" id="ARBA00022989"/>
    </source>
</evidence>
<protein>
    <submittedName>
        <fullName evidence="8">Biopolymer transporter ExbD</fullName>
    </submittedName>
</protein>
<keyword evidence="9" id="KW-1185">Reference proteome</keyword>
<dbReference type="KEGG" id="aue:C5O00_12890"/>
<gene>
    <name evidence="8" type="ORF">C5O00_12890</name>
</gene>
<dbReference type="InterPro" id="IPR003400">
    <property type="entry name" value="ExbD"/>
</dbReference>
<evidence type="ECO:0000256" key="3">
    <source>
        <dbReference type="ARBA" id="ARBA00022475"/>
    </source>
</evidence>
<comment type="similarity">
    <text evidence="2 7">Belongs to the ExbD/TolR family.</text>
</comment>
<keyword evidence="6" id="KW-0472">Membrane</keyword>
<dbReference type="AlphaFoldDB" id="A0A2S0HZB7"/>
<accession>A0A2S0HZB7</accession>
<keyword evidence="5" id="KW-1133">Transmembrane helix</keyword>